<dbReference type="EMBL" id="SNZW01000011">
    <property type="protein sequence ID" value="TDS18938.1"/>
    <property type="molecule type" value="Genomic_DNA"/>
</dbReference>
<reference evidence="1 2" key="1">
    <citation type="submission" date="2019-03" db="EMBL/GenBank/DDBJ databases">
        <title>Genomic Encyclopedia of Type Strains, Phase III (KMG-III): the genomes of soil and plant-associated and newly described type strains.</title>
        <authorList>
            <person name="Whitman W."/>
        </authorList>
    </citation>
    <scope>NUCLEOTIDE SEQUENCE [LARGE SCALE GENOMIC DNA]</scope>
    <source>
        <strain evidence="1 2">CECT 8455</strain>
    </source>
</reference>
<dbReference type="RefSeq" id="WP_133671557.1">
    <property type="nucleotide sequence ID" value="NZ_SNZW01000011.1"/>
</dbReference>
<evidence type="ECO:0000313" key="2">
    <source>
        <dbReference type="Proteomes" id="UP000295274"/>
    </source>
</evidence>
<organism evidence="1 2">
    <name type="scientific">Maribacter caenipelagi</name>
    <dbReference type="NCBI Taxonomy" id="1447781"/>
    <lineage>
        <taxon>Bacteria</taxon>
        <taxon>Pseudomonadati</taxon>
        <taxon>Bacteroidota</taxon>
        <taxon>Flavobacteriia</taxon>
        <taxon>Flavobacteriales</taxon>
        <taxon>Flavobacteriaceae</taxon>
        <taxon>Maribacter</taxon>
    </lineage>
</organism>
<accession>A0A4V6Q042</accession>
<dbReference type="AlphaFoldDB" id="A0A4V6Q042"/>
<protein>
    <submittedName>
        <fullName evidence="1">Uncharacterized protein</fullName>
    </submittedName>
</protein>
<proteinExistence type="predicted"/>
<gene>
    <name evidence="1" type="ORF">DFQ03_0651</name>
</gene>
<evidence type="ECO:0000313" key="1">
    <source>
        <dbReference type="EMBL" id="TDS18938.1"/>
    </source>
</evidence>
<dbReference type="Proteomes" id="UP000295274">
    <property type="component" value="Unassembled WGS sequence"/>
</dbReference>
<dbReference type="OrthoDB" id="1365577at2"/>
<sequence length="73" mass="8952">MKYYKIKWNDTRGDEYDNWGKSNWYLELDYENYPMRQIEVYDNGKRLKYHSEMNNDAFGKLGGQRNRIITFGI</sequence>
<comment type="caution">
    <text evidence="1">The sequence shown here is derived from an EMBL/GenBank/DDBJ whole genome shotgun (WGS) entry which is preliminary data.</text>
</comment>
<name>A0A4V6Q042_9FLAO</name>
<keyword evidence="2" id="KW-1185">Reference proteome</keyword>